<dbReference type="InterPro" id="IPR005031">
    <property type="entry name" value="COQ10_START"/>
</dbReference>
<dbReference type="PANTHER" id="PTHR33824:SF7">
    <property type="entry name" value="POLYKETIDE CYCLASE_DEHYDRASE AND LIPID TRANSPORT SUPERFAMILY PROTEIN"/>
    <property type="match status" value="1"/>
</dbReference>
<protein>
    <recommendedName>
        <fullName evidence="3">Coenzyme Q-binding protein COQ10 START domain-containing protein</fullName>
    </recommendedName>
</protein>
<evidence type="ECO:0000259" key="3">
    <source>
        <dbReference type="Pfam" id="PF03364"/>
    </source>
</evidence>
<dbReference type="Pfam" id="PF03364">
    <property type="entry name" value="Polyketide_cyc"/>
    <property type="match status" value="1"/>
</dbReference>
<gene>
    <name evidence="4" type="ORF">HG543_45315</name>
</gene>
<dbReference type="InterPro" id="IPR047137">
    <property type="entry name" value="ORF3"/>
</dbReference>
<keyword evidence="5" id="KW-1185">Reference proteome</keyword>
<reference evidence="4 5" key="1">
    <citation type="submission" date="2020-04" db="EMBL/GenBank/DDBJ databases">
        <title>Draft genome of Pyxidicoccus fallax type strain.</title>
        <authorList>
            <person name="Whitworth D.E."/>
        </authorList>
    </citation>
    <scope>NUCLEOTIDE SEQUENCE [LARGE SCALE GENOMIC DNA]</scope>
    <source>
        <strain evidence="4 5">DSM 14698</strain>
    </source>
</reference>
<evidence type="ECO:0000313" key="5">
    <source>
        <dbReference type="Proteomes" id="UP000518300"/>
    </source>
</evidence>
<sequence>MKAAWWSIGGIGVGAGVMYWSDPRSGRWRRSHLQGHAVHAAHQASGAVGIVARDLSHRTRGLFFESFRLLRSRPVDDVTLEERVRSALGRVCSHPGAIRVTSRDGTLLLEGAILYPELRRVVQRIGRVRGVRGLDNRLAPYPEPGNHPDLQGGVPRPGETWPFTQRHWSPTARLFGALGGLALTGWGFSQRGLLAAVARIGGLGLSIRALTNLDTRRLTGVGAGTRAITLHKDITVNAPVEEVFAFWSAMQNFPRFMTHVDEVRVEEDERSHWKVQGPAGLRFEWDAYITKRIPNRILAWRSAEGTAVPNSGIIHFEPTPQGGTRVDIRLAYNPPAGAIGHAFAKLLGADPKKQMDDDLLRFKSLLERGKATGHETVTREQLSPERLSPTVQ</sequence>
<dbReference type="RefSeq" id="WP_169351193.1">
    <property type="nucleotide sequence ID" value="NZ_JABBJJ010000377.1"/>
</dbReference>
<feature type="region of interest" description="Disordered" evidence="2">
    <location>
        <begin position="371"/>
        <end position="392"/>
    </location>
</feature>
<evidence type="ECO:0000256" key="1">
    <source>
        <dbReference type="ARBA" id="ARBA00008918"/>
    </source>
</evidence>
<name>A0A848LWL0_9BACT</name>
<comment type="similarity">
    <text evidence="1">Belongs to the ribosome association toxin RatA family.</text>
</comment>
<dbReference type="Gene3D" id="3.30.530.20">
    <property type="match status" value="1"/>
</dbReference>
<dbReference type="Proteomes" id="UP000518300">
    <property type="component" value="Unassembled WGS sequence"/>
</dbReference>
<dbReference type="SUPFAM" id="SSF55961">
    <property type="entry name" value="Bet v1-like"/>
    <property type="match status" value="1"/>
</dbReference>
<dbReference type="PANTHER" id="PTHR33824">
    <property type="entry name" value="POLYKETIDE CYCLASE/DEHYDRASE AND LIPID TRANSPORT SUPERFAMILY PROTEIN"/>
    <property type="match status" value="1"/>
</dbReference>
<dbReference type="AlphaFoldDB" id="A0A848LWL0"/>
<dbReference type="CDD" id="cd07817">
    <property type="entry name" value="SRPBCC_8"/>
    <property type="match status" value="1"/>
</dbReference>
<proteinExistence type="inferred from homology"/>
<dbReference type="InterPro" id="IPR023393">
    <property type="entry name" value="START-like_dom_sf"/>
</dbReference>
<dbReference type="EMBL" id="JABBJJ010000377">
    <property type="protein sequence ID" value="NMO22029.1"/>
    <property type="molecule type" value="Genomic_DNA"/>
</dbReference>
<accession>A0A848LWL0</accession>
<feature type="domain" description="Coenzyme Q-binding protein COQ10 START" evidence="3">
    <location>
        <begin position="236"/>
        <end position="358"/>
    </location>
</feature>
<organism evidence="4 5">
    <name type="scientific">Pyxidicoccus fallax</name>
    <dbReference type="NCBI Taxonomy" id="394095"/>
    <lineage>
        <taxon>Bacteria</taxon>
        <taxon>Pseudomonadati</taxon>
        <taxon>Myxococcota</taxon>
        <taxon>Myxococcia</taxon>
        <taxon>Myxococcales</taxon>
        <taxon>Cystobacterineae</taxon>
        <taxon>Myxococcaceae</taxon>
        <taxon>Pyxidicoccus</taxon>
    </lineage>
</organism>
<evidence type="ECO:0000256" key="2">
    <source>
        <dbReference type="SAM" id="MobiDB-lite"/>
    </source>
</evidence>
<comment type="caution">
    <text evidence="4">The sequence shown here is derived from an EMBL/GenBank/DDBJ whole genome shotgun (WGS) entry which is preliminary data.</text>
</comment>
<evidence type="ECO:0000313" key="4">
    <source>
        <dbReference type="EMBL" id="NMO22029.1"/>
    </source>
</evidence>